<reference evidence="6 7" key="1">
    <citation type="submission" date="2015-07" db="EMBL/GenBank/DDBJ databases">
        <title>Genome analysis of myxobacterium Chondromyces crocatus Cm c5 reveals a high potential for natural compound synthesis and the genetic basis for the loss of fruiting body formation.</title>
        <authorList>
            <person name="Zaburannyi N."/>
            <person name="Bunk B."/>
            <person name="Maier J."/>
            <person name="Overmann J."/>
            <person name="Mueller R."/>
        </authorList>
    </citation>
    <scope>NUCLEOTIDE SEQUENCE [LARGE SCALE GENOMIC DNA]</scope>
    <source>
        <strain evidence="6 7">Cm c5</strain>
    </source>
</reference>
<dbReference type="Pfam" id="PF01739">
    <property type="entry name" value="CheR"/>
    <property type="match status" value="1"/>
</dbReference>
<keyword evidence="2" id="KW-0808">Transferase</keyword>
<dbReference type="SUPFAM" id="SSF53335">
    <property type="entry name" value="S-adenosyl-L-methionine-dependent methyltransferases"/>
    <property type="match status" value="1"/>
</dbReference>
<sequence>MAEEEMLEQIRELIEARFGLACTDWQQALLTRAVERWQKAGVTPGATPHSSASSEQVQALVAELLVRETYFFRDKAQIDALIEVALPACARLGTPGRPLRLLSAGCASGEEPYSLALAIGERAGHLADRTWIHGFDLSRVAVEHAREGLYDSWALRATPEGVRARAFRAEGNGFRLKDEHRARVTFEQRNLLDPDPEFWRPGSFDVIFCRNVTLYFSERAIRAALARFAAALVPGGFLFLGASETLRGLSDDFELSFWGDTAIHRRREQPEGDAFATSLHAPSCWMEQIHSSTARIVALTARDALEEEGEPPCPPPSARSLRRLVETERFGEGLALIRRAAASHGRRSELQLFEAIMLSGLGRIEELERVCAKLNATQGAHAGSYYLLGLCREHANDRSGAIGFYREALRADPSFAMAHLRLGLLWRTVGDLRGARTALREALAGLSRGPEEHVVLFGGGFTRATLETLCREQLVAAEIYR</sequence>
<dbReference type="GO" id="GO:0008757">
    <property type="term" value="F:S-adenosylmethionine-dependent methyltransferase activity"/>
    <property type="evidence" value="ECO:0007669"/>
    <property type="project" value="InterPro"/>
</dbReference>
<dbReference type="EMBL" id="CP012159">
    <property type="protein sequence ID" value="AKT43669.1"/>
    <property type="molecule type" value="Genomic_DNA"/>
</dbReference>
<keyword evidence="7" id="KW-1185">Reference proteome</keyword>
<dbReference type="Gene3D" id="1.25.40.10">
    <property type="entry name" value="Tetratricopeptide repeat domain"/>
    <property type="match status" value="1"/>
</dbReference>
<evidence type="ECO:0000259" key="5">
    <source>
        <dbReference type="PROSITE" id="PS50123"/>
    </source>
</evidence>
<dbReference type="OrthoDB" id="9786165at2"/>
<feature type="domain" description="CheR-type methyltransferase" evidence="5">
    <location>
        <begin position="1"/>
        <end position="268"/>
    </location>
</feature>
<dbReference type="GO" id="GO:0032259">
    <property type="term" value="P:methylation"/>
    <property type="evidence" value="ECO:0007669"/>
    <property type="project" value="UniProtKB-KW"/>
</dbReference>
<keyword evidence="4" id="KW-0802">TPR repeat</keyword>
<evidence type="ECO:0000256" key="4">
    <source>
        <dbReference type="PROSITE-ProRule" id="PRU00339"/>
    </source>
</evidence>
<protein>
    <recommendedName>
        <fullName evidence="5">CheR-type methyltransferase domain-containing protein</fullName>
    </recommendedName>
</protein>
<dbReference type="PANTHER" id="PTHR24422">
    <property type="entry name" value="CHEMOTAXIS PROTEIN METHYLTRANSFERASE"/>
    <property type="match status" value="1"/>
</dbReference>
<dbReference type="CDD" id="cd02440">
    <property type="entry name" value="AdoMet_MTases"/>
    <property type="match status" value="1"/>
</dbReference>
<dbReference type="STRING" id="52.CMC5_079040"/>
<accession>A0A0K1ESA1</accession>
<organism evidence="6 7">
    <name type="scientific">Chondromyces crocatus</name>
    <dbReference type="NCBI Taxonomy" id="52"/>
    <lineage>
        <taxon>Bacteria</taxon>
        <taxon>Pseudomonadati</taxon>
        <taxon>Myxococcota</taxon>
        <taxon>Polyangia</taxon>
        <taxon>Polyangiales</taxon>
        <taxon>Polyangiaceae</taxon>
        <taxon>Chondromyces</taxon>
    </lineage>
</organism>
<dbReference type="InterPro" id="IPR022642">
    <property type="entry name" value="CheR_C"/>
</dbReference>
<dbReference type="SMART" id="SM00138">
    <property type="entry name" value="MeTrc"/>
    <property type="match status" value="1"/>
</dbReference>
<proteinExistence type="predicted"/>
<evidence type="ECO:0000313" key="6">
    <source>
        <dbReference type="EMBL" id="AKT43669.1"/>
    </source>
</evidence>
<dbReference type="KEGG" id="ccro:CMC5_079040"/>
<dbReference type="RefSeq" id="WP_050435100.1">
    <property type="nucleotide sequence ID" value="NZ_CP012159.1"/>
</dbReference>
<evidence type="ECO:0000313" key="7">
    <source>
        <dbReference type="Proteomes" id="UP000067626"/>
    </source>
</evidence>
<dbReference type="SUPFAM" id="SSF48452">
    <property type="entry name" value="TPR-like"/>
    <property type="match status" value="1"/>
</dbReference>
<dbReference type="InterPro" id="IPR011990">
    <property type="entry name" value="TPR-like_helical_dom_sf"/>
</dbReference>
<dbReference type="InterPro" id="IPR019734">
    <property type="entry name" value="TPR_rpt"/>
</dbReference>
<dbReference type="PRINTS" id="PR00996">
    <property type="entry name" value="CHERMTFRASE"/>
</dbReference>
<gene>
    <name evidence="6" type="ORF">CMC5_079040</name>
</gene>
<dbReference type="Gene3D" id="3.40.50.150">
    <property type="entry name" value="Vaccinia Virus protein VP39"/>
    <property type="match status" value="1"/>
</dbReference>
<dbReference type="PROSITE" id="PS50123">
    <property type="entry name" value="CHER"/>
    <property type="match status" value="1"/>
</dbReference>
<keyword evidence="3" id="KW-0949">S-adenosyl-L-methionine</keyword>
<feature type="repeat" description="TPR" evidence="4">
    <location>
        <begin position="382"/>
        <end position="415"/>
    </location>
</feature>
<dbReference type="AlphaFoldDB" id="A0A0K1ESA1"/>
<dbReference type="InterPro" id="IPR029063">
    <property type="entry name" value="SAM-dependent_MTases_sf"/>
</dbReference>
<evidence type="ECO:0000256" key="1">
    <source>
        <dbReference type="ARBA" id="ARBA00022603"/>
    </source>
</evidence>
<name>A0A0K1ESA1_CHOCO</name>
<dbReference type="SMART" id="SM00028">
    <property type="entry name" value="TPR"/>
    <property type="match status" value="2"/>
</dbReference>
<evidence type="ECO:0000256" key="3">
    <source>
        <dbReference type="ARBA" id="ARBA00022691"/>
    </source>
</evidence>
<evidence type="ECO:0000256" key="2">
    <source>
        <dbReference type="ARBA" id="ARBA00022679"/>
    </source>
</evidence>
<dbReference type="PANTHER" id="PTHR24422:SF19">
    <property type="entry name" value="CHEMOTAXIS PROTEIN METHYLTRANSFERASE"/>
    <property type="match status" value="1"/>
</dbReference>
<dbReference type="Proteomes" id="UP000067626">
    <property type="component" value="Chromosome"/>
</dbReference>
<dbReference type="InterPro" id="IPR050903">
    <property type="entry name" value="Bact_Chemotaxis_MeTrfase"/>
</dbReference>
<keyword evidence="1" id="KW-0489">Methyltransferase</keyword>
<dbReference type="PROSITE" id="PS50005">
    <property type="entry name" value="TPR"/>
    <property type="match status" value="1"/>
</dbReference>
<dbReference type="PATRIC" id="fig|52.7.peg.8698"/>
<dbReference type="InterPro" id="IPR000780">
    <property type="entry name" value="CheR_MeTrfase"/>
</dbReference>